<comment type="function">
    <text evidence="8">Involved in peptidoglycan biosynthesis. Transports lipid-linked peptidoglycan precursors from the inner to the outer leaflet of the cytoplasmic membrane.</text>
</comment>
<evidence type="ECO:0000256" key="6">
    <source>
        <dbReference type="ARBA" id="ARBA00022989"/>
    </source>
</evidence>
<keyword evidence="12" id="KW-1185">Reference proteome</keyword>
<dbReference type="AlphaFoldDB" id="A0A1G7K1X1"/>
<evidence type="ECO:0000256" key="4">
    <source>
        <dbReference type="ARBA" id="ARBA00022960"/>
    </source>
</evidence>
<evidence type="ECO:0000256" key="9">
    <source>
        <dbReference type="ARBA" id="ARBA00061532"/>
    </source>
</evidence>
<evidence type="ECO:0000256" key="5">
    <source>
        <dbReference type="ARBA" id="ARBA00022984"/>
    </source>
</evidence>
<dbReference type="PANTHER" id="PTHR43486">
    <property type="entry name" value="LIPID II FLIPPASE MURJ-RELATED"/>
    <property type="match status" value="1"/>
</dbReference>
<evidence type="ECO:0000256" key="3">
    <source>
        <dbReference type="ARBA" id="ARBA00022692"/>
    </source>
</evidence>
<evidence type="ECO:0000256" key="2">
    <source>
        <dbReference type="ARBA" id="ARBA00022475"/>
    </source>
</evidence>
<feature type="transmembrane region" description="Helical" evidence="10">
    <location>
        <begin position="21"/>
        <end position="39"/>
    </location>
</feature>
<dbReference type="PRINTS" id="PR01806">
    <property type="entry name" value="VIRFACTRMVIN"/>
</dbReference>
<feature type="transmembrane region" description="Helical" evidence="10">
    <location>
        <begin position="366"/>
        <end position="384"/>
    </location>
</feature>
<dbReference type="Proteomes" id="UP000182114">
    <property type="component" value="Unassembled WGS sequence"/>
</dbReference>
<dbReference type="GO" id="GO:0008360">
    <property type="term" value="P:regulation of cell shape"/>
    <property type="evidence" value="ECO:0007669"/>
    <property type="project" value="UniProtKB-KW"/>
</dbReference>
<dbReference type="PANTHER" id="PTHR43486:SF1">
    <property type="entry name" value="LIPID II FLIPPASE MURJ-RELATED"/>
    <property type="match status" value="1"/>
</dbReference>
<feature type="transmembrane region" description="Helical" evidence="10">
    <location>
        <begin position="59"/>
        <end position="81"/>
    </location>
</feature>
<feature type="transmembrane region" description="Helical" evidence="10">
    <location>
        <begin position="416"/>
        <end position="437"/>
    </location>
</feature>
<keyword evidence="2" id="KW-1003">Cell membrane</keyword>
<sequence length="449" mass="51650">MNNKYFDIFLKKIKSVSKNQVARNFFIVGVVTLLVKIISFYKEALIARTFGLSELLDTFYLSILIPTFLQTVFIGSLKNLFIPNYIVESKKGNDLGSFQSVSFLIILTLVTILSLFALIFVHFFLELTFPGHDLKYYTLIRMQFYIVLPCIFFWGMASLISGLIEIKGKFIITSLTPIFTAFTTLICLFFYKDYLGDFVLAVGLLTGSITSFFVLCLYSRYKNLIILSKPQKSDNISVMIKQLPPKIFSGLFTGLNGFVDQFFAAQLIVGSITAINYGIKIPSFVVGILIMAIGNVLLPHFSKLVVEDINYAYKYLFKVLKLLFIVTLTITGIFVFFSEYIVWLLFEKDQFTSQDTQVVYQIQQIALIYIPFYLTTLVTVKFLTAINKNKFMAWTSFWNLVLNIILNIIFIKYYKVYGLVLSTTLVYIISSFIYFAYTIKQYKLQKLEI</sequence>
<dbReference type="eggNOG" id="COG0728">
    <property type="taxonomic scope" value="Bacteria"/>
</dbReference>
<keyword evidence="4" id="KW-0133">Cell shape</keyword>
<dbReference type="GO" id="GO:0009252">
    <property type="term" value="P:peptidoglycan biosynthetic process"/>
    <property type="evidence" value="ECO:0007669"/>
    <property type="project" value="UniProtKB-KW"/>
</dbReference>
<keyword evidence="3 10" id="KW-0812">Transmembrane</keyword>
<organism evidence="11 12">
    <name type="scientific">Cellulophaga baltica</name>
    <dbReference type="NCBI Taxonomy" id="76594"/>
    <lineage>
        <taxon>Bacteria</taxon>
        <taxon>Pseudomonadati</taxon>
        <taxon>Bacteroidota</taxon>
        <taxon>Flavobacteriia</taxon>
        <taxon>Flavobacteriales</taxon>
        <taxon>Flavobacteriaceae</taxon>
        <taxon>Cellulophaga</taxon>
    </lineage>
</organism>
<feature type="transmembrane region" description="Helical" evidence="10">
    <location>
        <begin position="101"/>
        <end position="124"/>
    </location>
</feature>
<proteinExistence type="inferred from homology"/>
<dbReference type="InterPro" id="IPR004268">
    <property type="entry name" value="MurJ"/>
</dbReference>
<comment type="similarity">
    <text evidence="9">Belongs to the MurJ/MviN family.</text>
</comment>
<dbReference type="GO" id="GO:0005886">
    <property type="term" value="C:plasma membrane"/>
    <property type="evidence" value="ECO:0007669"/>
    <property type="project" value="UniProtKB-SubCell"/>
</dbReference>
<evidence type="ECO:0000256" key="7">
    <source>
        <dbReference type="ARBA" id="ARBA00023136"/>
    </source>
</evidence>
<feature type="transmembrane region" description="Helical" evidence="10">
    <location>
        <begin position="391"/>
        <end position="410"/>
    </location>
</feature>
<dbReference type="RefSeq" id="WP_074539095.1">
    <property type="nucleotide sequence ID" value="NZ_FNBD01000011.1"/>
</dbReference>
<evidence type="ECO:0000256" key="1">
    <source>
        <dbReference type="ARBA" id="ARBA00004651"/>
    </source>
</evidence>
<comment type="subcellular location">
    <subcellularLocation>
        <location evidence="1">Cell membrane</location>
        <topology evidence="1">Multi-pass membrane protein</topology>
    </subcellularLocation>
</comment>
<evidence type="ECO:0000313" key="11">
    <source>
        <dbReference type="EMBL" id="SDF31120.1"/>
    </source>
</evidence>
<accession>A0A1G7K1X1</accession>
<reference evidence="12" key="1">
    <citation type="submission" date="2016-10" db="EMBL/GenBank/DDBJ databases">
        <authorList>
            <person name="Varghese N."/>
            <person name="Submissions S."/>
        </authorList>
    </citation>
    <scope>NUCLEOTIDE SEQUENCE [LARGE SCALE GENOMIC DNA]</scope>
    <source>
        <strain evidence="12">DSM 24729</strain>
    </source>
</reference>
<feature type="transmembrane region" description="Helical" evidence="10">
    <location>
        <begin position="171"/>
        <end position="192"/>
    </location>
</feature>
<keyword evidence="6 10" id="KW-1133">Transmembrane helix</keyword>
<gene>
    <name evidence="11" type="ORF">SAMN04487992_11144</name>
</gene>
<feature type="transmembrane region" description="Helical" evidence="10">
    <location>
        <begin position="322"/>
        <end position="346"/>
    </location>
</feature>
<feature type="transmembrane region" description="Helical" evidence="10">
    <location>
        <begin position="198"/>
        <end position="218"/>
    </location>
</feature>
<feature type="transmembrane region" description="Helical" evidence="10">
    <location>
        <begin position="144"/>
        <end position="164"/>
    </location>
</feature>
<evidence type="ECO:0000313" key="12">
    <source>
        <dbReference type="Proteomes" id="UP000182114"/>
    </source>
</evidence>
<dbReference type="EMBL" id="FNBD01000011">
    <property type="protein sequence ID" value="SDF31120.1"/>
    <property type="molecule type" value="Genomic_DNA"/>
</dbReference>
<evidence type="ECO:0000256" key="10">
    <source>
        <dbReference type="SAM" id="Phobius"/>
    </source>
</evidence>
<keyword evidence="7 10" id="KW-0472">Membrane</keyword>
<protein>
    <submittedName>
        <fullName evidence="11">Putative peptidoglycan lipid II flippase</fullName>
    </submittedName>
</protein>
<evidence type="ECO:0000256" key="8">
    <source>
        <dbReference type="ARBA" id="ARBA00060041"/>
    </source>
</evidence>
<name>A0A1G7K1X1_9FLAO</name>
<dbReference type="Pfam" id="PF03023">
    <property type="entry name" value="MurJ"/>
    <property type="match status" value="1"/>
</dbReference>
<feature type="transmembrane region" description="Helical" evidence="10">
    <location>
        <begin position="281"/>
        <end position="301"/>
    </location>
</feature>
<keyword evidence="5" id="KW-0573">Peptidoglycan synthesis</keyword>